<evidence type="ECO:0000256" key="5">
    <source>
        <dbReference type="ARBA" id="ARBA00023002"/>
    </source>
</evidence>
<evidence type="ECO:0000256" key="4">
    <source>
        <dbReference type="ARBA" id="ARBA00022827"/>
    </source>
</evidence>
<proteinExistence type="inferred from homology"/>
<dbReference type="PANTHER" id="PTHR43884">
    <property type="entry name" value="ACYL-COA DEHYDROGENASE"/>
    <property type="match status" value="1"/>
</dbReference>
<sequence length="380" mass="41607">MDFTLTEEQAQLSDTLCRWLEKEYGFEQRRDTIASKNGTCARAWTGLSDLGLLALPVPEVLNGFGASGADMFGVMEALGKALLVEPYLATVSGIEFLKHDQDRFAGLLGQAASGVVRLACALGERQSRFDRFDVEMTTRIEGGAHVLNGRKTVVVHGAQADHLIVSARTAGNTRDPDGITLFVVPSDIRGLCRTDYRTIDGMRAADIEFANVRLPDSARLGAAGEAWPIIDAVSDYTCALLCAEAVGIMQAVNDTTLEYLKMRRQFDQPIGAYQALQHRMAELFIEVEQARSLAMLAASVARSDETSKRRHTISAAMIRVGQAATRVGQEVIQMHGGIGMSNEMQVAHYFKRLSVFGALEGDIDHHVARLARQPEFRHPD</sequence>
<organism evidence="10 11">
    <name type="scientific">Roseovarius pelagicus</name>
    <dbReference type="NCBI Taxonomy" id="2980108"/>
    <lineage>
        <taxon>Bacteria</taxon>
        <taxon>Pseudomonadati</taxon>
        <taxon>Pseudomonadota</taxon>
        <taxon>Alphaproteobacteria</taxon>
        <taxon>Rhodobacterales</taxon>
        <taxon>Roseobacteraceae</taxon>
        <taxon>Roseovarius</taxon>
    </lineage>
</organism>
<gene>
    <name evidence="10" type="ORF">N7U68_00060</name>
</gene>
<name>A0ABY6D5S3_9RHOB</name>
<comment type="similarity">
    <text evidence="2 6">Belongs to the acyl-CoA dehydrogenase family.</text>
</comment>
<dbReference type="InterPro" id="IPR009075">
    <property type="entry name" value="AcylCo_DH/oxidase_C"/>
</dbReference>
<keyword evidence="11" id="KW-1185">Reference proteome</keyword>
<feature type="domain" description="Acyl-CoA dehydrogenase/oxidase C-terminal" evidence="7">
    <location>
        <begin position="239"/>
        <end position="373"/>
    </location>
</feature>
<dbReference type="Gene3D" id="1.20.140.10">
    <property type="entry name" value="Butyryl-CoA Dehydrogenase, subunit A, domain 3"/>
    <property type="match status" value="1"/>
</dbReference>
<dbReference type="InterPro" id="IPR037069">
    <property type="entry name" value="AcylCoA_DH/ox_N_sf"/>
</dbReference>
<dbReference type="InterPro" id="IPR006091">
    <property type="entry name" value="Acyl-CoA_Oxase/DH_mid-dom"/>
</dbReference>
<dbReference type="InterPro" id="IPR013786">
    <property type="entry name" value="AcylCoA_DH/ox_N"/>
</dbReference>
<dbReference type="PANTHER" id="PTHR43884:SF20">
    <property type="entry name" value="ACYL-COA DEHYDROGENASE FADE28"/>
    <property type="match status" value="1"/>
</dbReference>
<dbReference type="SUPFAM" id="SSF56645">
    <property type="entry name" value="Acyl-CoA dehydrogenase NM domain-like"/>
    <property type="match status" value="1"/>
</dbReference>
<keyword evidence="4 6" id="KW-0274">FAD</keyword>
<evidence type="ECO:0000256" key="6">
    <source>
        <dbReference type="RuleBase" id="RU362125"/>
    </source>
</evidence>
<keyword evidence="3 6" id="KW-0285">Flavoprotein</keyword>
<keyword evidence="5 6" id="KW-0560">Oxidoreductase</keyword>
<comment type="cofactor">
    <cofactor evidence="1 6">
        <name>FAD</name>
        <dbReference type="ChEBI" id="CHEBI:57692"/>
    </cofactor>
</comment>
<accession>A0ABY6D5S3</accession>
<evidence type="ECO:0000256" key="3">
    <source>
        <dbReference type="ARBA" id="ARBA00022630"/>
    </source>
</evidence>
<dbReference type="CDD" id="cd00567">
    <property type="entry name" value="ACAD"/>
    <property type="match status" value="1"/>
</dbReference>
<protein>
    <submittedName>
        <fullName evidence="10">Acyl-CoA dehydrogenase family protein</fullName>
    </submittedName>
</protein>
<evidence type="ECO:0000256" key="1">
    <source>
        <dbReference type="ARBA" id="ARBA00001974"/>
    </source>
</evidence>
<dbReference type="RefSeq" id="WP_263046693.1">
    <property type="nucleotide sequence ID" value="NZ_CP106737.1"/>
</dbReference>
<evidence type="ECO:0000259" key="7">
    <source>
        <dbReference type="Pfam" id="PF00441"/>
    </source>
</evidence>
<dbReference type="Gene3D" id="2.40.110.10">
    <property type="entry name" value="Butyryl-CoA Dehydrogenase, subunit A, domain 2"/>
    <property type="match status" value="1"/>
</dbReference>
<dbReference type="InterPro" id="IPR036250">
    <property type="entry name" value="AcylCo_DH-like_C"/>
</dbReference>
<dbReference type="Proteomes" id="UP001064087">
    <property type="component" value="Plasmid unnamed2"/>
</dbReference>
<dbReference type="EMBL" id="CP106737">
    <property type="protein sequence ID" value="UXX81496.1"/>
    <property type="molecule type" value="Genomic_DNA"/>
</dbReference>
<reference evidence="10" key="1">
    <citation type="submission" date="2022-10" db="EMBL/GenBank/DDBJ databases">
        <title>Roseovarius pelagicus sp. nov., isolated from Arctic seawater.</title>
        <authorList>
            <person name="Hong Y.W."/>
            <person name="Hwang C.Y."/>
        </authorList>
    </citation>
    <scope>NUCLEOTIDE SEQUENCE</scope>
    <source>
        <strain evidence="10">HL-MP18</strain>
        <plasmid evidence="10">unnamed2</plasmid>
    </source>
</reference>
<geneLocation type="plasmid" evidence="10 11">
    <name>unnamed2</name>
</geneLocation>
<evidence type="ECO:0000259" key="8">
    <source>
        <dbReference type="Pfam" id="PF02770"/>
    </source>
</evidence>
<feature type="domain" description="Acyl-CoA oxidase/dehydrogenase middle" evidence="8">
    <location>
        <begin position="119"/>
        <end position="211"/>
    </location>
</feature>
<evidence type="ECO:0000256" key="2">
    <source>
        <dbReference type="ARBA" id="ARBA00009347"/>
    </source>
</evidence>
<dbReference type="SUPFAM" id="SSF47203">
    <property type="entry name" value="Acyl-CoA dehydrogenase C-terminal domain-like"/>
    <property type="match status" value="1"/>
</dbReference>
<keyword evidence="10" id="KW-0614">Plasmid</keyword>
<evidence type="ECO:0000313" key="10">
    <source>
        <dbReference type="EMBL" id="UXX81496.1"/>
    </source>
</evidence>
<evidence type="ECO:0000313" key="11">
    <source>
        <dbReference type="Proteomes" id="UP001064087"/>
    </source>
</evidence>
<dbReference type="InterPro" id="IPR009100">
    <property type="entry name" value="AcylCoA_DH/oxidase_NM_dom_sf"/>
</dbReference>
<dbReference type="Gene3D" id="1.10.540.10">
    <property type="entry name" value="Acyl-CoA dehydrogenase/oxidase, N-terminal domain"/>
    <property type="match status" value="1"/>
</dbReference>
<dbReference type="Pfam" id="PF02770">
    <property type="entry name" value="Acyl-CoA_dh_M"/>
    <property type="match status" value="1"/>
</dbReference>
<dbReference type="Pfam" id="PF02771">
    <property type="entry name" value="Acyl-CoA_dh_N"/>
    <property type="match status" value="1"/>
</dbReference>
<feature type="domain" description="Acyl-CoA dehydrogenase/oxidase N-terminal" evidence="9">
    <location>
        <begin position="6"/>
        <end position="82"/>
    </location>
</feature>
<dbReference type="InterPro" id="IPR046373">
    <property type="entry name" value="Acyl-CoA_Oxase/DH_mid-dom_sf"/>
</dbReference>
<evidence type="ECO:0000259" key="9">
    <source>
        <dbReference type="Pfam" id="PF02771"/>
    </source>
</evidence>
<dbReference type="Pfam" id="PF00441">
    <property type="entry name" value="Acyl-CoA_dh_1"/>
    <property type="match status" value="1"/>
</dbReference>